<proteinExistence type="predicted"/>
<evidence type="ECO:0000259" key="1">
    <source>
        <dbReference type="Pfam" id="PF14311"/>
    </source>
</evidence>
<reference evidence="2 4" key="1">
    <citation type="submission" date="2016-10" db="EMBL/GenBank/DDBJ databases">
        <authorList>
            <person name="Varghese N."/>
            <person name="Submissions S."/>
        </authorList>
    </citation>
    <scope>NUCLEOTIDE SEQUENCE [LARGE SCALE GENOMIC DNA]</scope>
    <source>
        <strain evidence="2 4">ATCC 43761</strain>
    </source>
</reference>
<name>A0AAX3UDJ0_9LACO</name>
<dbReference type="Gene3D" id="3.40.960.10">
    <property type="entry name" value="VSR Endonuclease"/>
    <property type="match status" value="1"/>
</dbReference>
<feature type="domain" description="Treble clef zinc finger" evidence="1">
    <location>
        <begin position="282"/>
        <end position="336"/>
    </location>
</feature>
<dbReference type="RefSeq" id="WP_013851231.1">
    <property type="nucleotide sequence ID" value="NZ_CP123735.1"/>
</dbReference>
<dbReference type="EMBL" id="FMXC01000037">
    <property type="protein sequence ID" value="SDA67623.1"/>
    <property type="molecule type" value="Genomic_DNA"/>
</dbReference>
<dbReference type="Proteomes" id="UP000181860">
    <property type="component" value="Unassembled WGS sequence"/>
</dbReference>
<evidence type="ECO:0000313" key="3">
    <source>
        <dbReference type="EMBL" id="WGO85732.1"/>
    </source>
</evidence>
<keyword evidence="4" id="KW-1185">Reference proteome</keyword>
<gene>
    <name evidence="3" type="ORF">QEJ78_10555</name>
    <name evidence="2" type="ORF">SAMN02983011_02087</name>
</gene>
<accession>A0AAX3UDJ0</accession>
<dbReference type="Pfam" id="PF14311">
    <property type="entry name" value="DUF4379"/>
    <property type="match status" value="3"/>
</dbReference>
<feature type="domain" description="Treble clef zinc finger" evidence="1">
    <location>
        <begin position="207"/>
        <end position="265"/>
    </location>
</feature>
<evidence type="ECO:0000313" key="5">
    <source>
        <dbReference type="Proteomes" id="UP001242513"/>
    </source>
</evidence>
<sequence length="530" mass="62102">MSAFQDLPENDTRKSTYAKGKQTQQILTNTFKEVKITDTKFFKSFEKLSKQYPNIFAEWDKKKNKFDPSHVITLGSKYYWWLTPYDDPKTGKHFDFSWKATLRQRINNRKCPYIDDLKVYSGFNDLKTRCPRLMKEWDYNKNTLNPSNILWKTTKKAWWICPRGHSYETRISHRTNLEKPSSCPYCCNPPRKILAGFNDLCTTNPELLKEWDYNRNPIKPNQVSKGYSKKVWWKCKLGHSYKQMISYRVNAINSGKFGTCPYCSNQKLLPGFNDLATRYPELLKEWDFNKNKIKPNQIMPGTRKKVWWKCPFGHSYSSYPYNKIGINHSDCPICDKENHTSFPEQAIYFYVKQELPDAINSDQDTIGMELDIYIPSKRTAIEYDGFEWHRKHLKRDAKKDALCKQNGIRLIRIREGGLPAIDDSVNITVTTSKELASLASSIQEIFKLLNKSNHVKINLEKDATNIYESYIKSRKSKSLLKLFPDIAKEWHPTKNGRLLPSMVSYGTQKKCGGNALTVMNTEWKFILEQY</sequence>
<evidence type="ECO:0000313" key="4">
    <source>
        <dbReference type="Proteomes" id="UP000181860"/>
    </source>
</evidence>
<protein>
    <submittedName>
        <fullName evidence="2 3">Zinc-ribbon domain-containing protein</fullName>
    </submittedName>
</protein>
<dbReference type="PANTHER" id="PTHR37317">
    <property type="entry name" value="BLR8090 PROTEIN"/>
    <property type="match status" value="1"/>
</dbReference>
<dbReference type="AlphaFoldDB" id="A0AAX3UDJ0"/>
<organism evidence="3 5">
    <name type="scientific">Lactobacillus kefiranofaciens</name>
    <dbReference type="NCBI Taxonomy" id="267818"/>
    <lineage>
        <taxon>Bacteria</taxon>
        <taxon>Bacillati</taxon>
        <taxon>Bacillota</taxon>
        <taxon>Bacilli</taxon>
        <taxon>Lactobacillales</taxon>
        <taxon>Lactobacillaceae</taxon>
        <taxon>Lactobacillus</taxon>
    </lineage>
</organism>
<evidence type="ECO:0000313" key="2">
    <source>
        <dbReference type="EMBL" id="SDA67623.1"/>
    </source>
</evidence>
<feature type="domain" description="Treble clef zinc finger" evidence="1">
    <location>
        <begin position="133"/>
        <end position="188"/>
    </location>
</feature>
<reference evidence="3" key="3">
    <citation type="submission" date="2023-04" db="EMBL/GenBank/DDBJ databases">
        <authorList>
            <person name="Wang Y."/>
        </authorList>
    </citation>
    <scope>NUCLEOTIDE SEQUENCE</scope>
    <source>
        <strain evidence="3">ZW18</strain>
    </source>
</reference>
<dbReference type="Proteomes" id="UP001242513">
    <property type="component" value="Chromosome"/>
</dbReference>
<dbReference type="InterPro" id="IPR025487">
    <property type="entry name" value="DUF4379"/>
</dbReference>
<dbReference type="EMBL" id="CP123735">
    <property type="protein sequence ID" value="WGO85732.1"/>
    <property type="molecule type" value="Genomic_DNA"/>
</dbReference>
<dbReference type="PANTHER" id="PTHR37317:SF1">
    <property type="entry name" value="ZINC-RIBBON DOMAIN-CONTAINING PROTEIN-RELATED"/>
    <property type="match status" value="1"/>
</dbReference>
<reference evidence="3" key="2">
    <citation type="journal article" date="2022" name="Food Funct.">
        <title>Lactobacillus kefiranofaciens ZW18 from Kefir enhances the anti-tumor effect of anti-programmed cell death 1 (PD-1) immunotherapy by modulating the gut microbiota.</title>
        <authorList>
            <person name="Zhao J."/>
            <person name="Wang Y."/>
            <person name="Wang J."/>
            <person name="Lv M."/>
            <person name="Zhou C."/>
            <person name="Jia L."/>
            <person name="Geng W."/>
        </authorList>
    </citation>
    <scope>NUCLEOTIDE SEQUENCE</scope>
    <source>
        <strain evidence="3">ZW18</strain>
    </source>
</reference>